<dbReference type="Pfam" id="PF00076">
    <property type="entry name" value="RRM_1"/>
    <property type="match status" value="1"/>
</dbReference>
<dbReference type="OrthoDB" id="79367at2759"/>
<dbReference type="SMART" id="SM00360">
    <property type="entry name" value="RRM"/>
    <property type="match status" value="1"/>
</dbReference>
<dbReference type="InterPro" id="IPR051485">
    <property type="entry name" value="SR-CTD_assoc_factor"/>
</dbReference>
<dbReference type="PANTHER" id="PTHR23140:SF4">
    <property type="entry name" value="PROTEIN CBR-NRD-1"/>
    <property type="match status" value="1"/>
</dbReference>
<feature type="compositionally biased region" description="Pro residues" evidence="3">
    <location>
        <begin position="522"/>
        <end position="542"/>
    </location>
</feature>
<sequence>MAAKDQEFDRKLHELLERKPPGISASKIKELTRIAMTSPKHYKGIVYSLQKFIQRCAADYKLGALYVLDSVSQAAQRQKSMASEKEGDGISSWSGAEYLERFEKILEEMFSNIMQCPEHDKEKVKRVLDIWLNKGDIYNKEIIRKIKDTYFTKSAATNPIENNIPISAPTTSGPMVGVVPTTSNQATLNPATLDSSALLATLSNLTQGTLNIPTFLSSNPIAAATSQPINAAIAFNNTNSHPQQMPLSAAPQFSNMNIATSQSQSPAPTSMPRNNGFLQPPVSSSNYTKVVKNHINSTKTNAPVNDPLDFDYGDMDEDEDSGSGPKGEINNTAENMTSAINVQPINVNRPATTTAPTMAQQFNQDQFPIMNNNQYIPPQGITSTDPTPTSVPPSLIPSGQPQIQPNQSMPPSSIAPFNNYPPPINQPQPQPQPWVAPAQQPPSNIPLPQGQQYQSSPFPVPPWNGQQPPPPWNSNGGPPSFPIPSQPQPHPQSGAPPAPPTQFPGQPAPPPGFPGPQQHGHPIPPPPGHSIPPPGIPGPLPGHPMQHQGPPGPPPPPPMQQGHPGAPPMGHMMPPGPGPQSLGPLGPPNPQGVSNQMEPPSMTQAEVSIAYEDQSIGKDFIKILSRTLYVGSVADDMPKQMMEEIFSKYGSVSTVTINYEKNHAFVKMDTRTAASRALAGLRRNVGLKGKQCSITIVRWGVGFGPKDCFDFVNGESLIPLGRLTETDRKWLLTSKWGGTSGRPLIGGIVVEEPDIVIGEGFSSGSSNKKLGPQFTDRDRSRDRRDGLDRDRDVQSSHSPDSRKFSDASREGNSPRQNDSLQWAENPNEKLPLSEKEHLSEQQKSYTFPSTVQPHQSPNGQDNRSLLQQTQSDFNSKRDSPPSQSISHKRERSSPQREEHSRENKKTRWG</sequence>
<feature type="compositionally biased region" description="Pro residues" evidence="3">
    <location>
        <begin position="479"/>
        <end position="514"/>
    </location>
</feature>
<dbReference type="InterPro" id="IPR012677">
    <property type="entry name" value="Nucleotide-bd_a/b_plait_sf"/>
</dbReference>
<accession>A0A397FXJ2</accession>
<evidence type="ECO:0008006" key="8">
    <source>
        <dbReference type="Google" id="ProtNLM"/>
    </source>
</evidence>
<feature type="domain" description="RRM" evidence="4">
    <location>
        <begin position="626"/>
        <end position="699"/>
    </location>
</feature>
<dbReference type="PROSITE" id="PS50102">
    <property type="entry name" value="RRM"/>
    <property type="match status" value="1"/>
</dbReference>
<feature type="domain" description="CID" evidence="5">
    <location>
        <begin position="1"/>
        <end position="154"/>
    </location>
</feature>
<organism evidence="6 7">
    <name type="scientific">Diversispora epigaea</name>
    <dbReference type="NCBI Taxonomy" id="1348612"/>
    <lineage>
        <taxon>Eukaryota</taxon>
        <taxon>Fungi</taxon>
        <taxon>Fungi incertae sedis</taxon>
        <taxon>Mucoromycota</taxon>
        <taxon>Glomeromycotina</taxon>
        <taxon>Glomeromycetes</taxon>
        <taxon>Diversisporales</taxon>
        <taxon>Diversisporaceae</taxon>
        <taxon>Diversispora</taxon>
    </lineage>
</organism>
<gene>
    <name evidence="6" type="ORF">Glove_812942g1</name>
</gene>
<feature type="compositionally biased region" description="Basic and acidic residues" evidence="3">
    <location>
        <begin position="775"/>
        <end position="809"/>
    </location>
</feature>
<dbReference type="InterPro" id="IPR008942">
    <property type="entry name" value="ENTH_VHS"/>
</dbReference>
<proteinExistence type="predicted"/>
<feature type="compositionally biased region" description="Basic and acidic residues" evidence="3">
    <location>
        <begin position="831"/>
        <end position="840"/>
    </location>
</feature>
<feature type="compositionally biased region" description="Basic and acidic residues" evidence="3">
    <location>
        <begin position="891"/>
        <end position="909"/>
    </location>
</feature>
<feature type="compositionally biased region" description="Pro residues" evidence="3">
    <location>
        <begin position="458"/>
        <end position="472"/>
    </location>
</feature>
<feature type="region of interest" description="Disordered" evidence="3">
    <location>
        <begin position="760"/>
        <end position="909"/>
    </location>
</feature>
<feature type="region of interest" description="Disordered" evidence="3">
    <location>
        <begin position="298"/>
        <end position="331"/>
    </location>
</feature>
<dbReference type="SMART" id="SM00582">
    <property type="entry name" value="RPR"/>
    <property type="match status" value="1"/>
</dbReference>
<dbReference type="CDD" id="cd16983">
    <property type="entry name" value="CID_SCAF8_like"/>
    <property type="match status" value="1"/>
</dbReference>
<dbReference type="GO" id="GO:0005634">
    <property type="term" value="C:nucleus"/>
    <property type="evidence" value="ECO:0007669"/>
    <property type="project" value="TreeGrafter"/>
</dbReference>
<evidence type="ECO:0000256" key="3">
    <source>
        <dbReference type="SAM" id="MobiDB-lite"/>
    </source>
</evidence>
<dbReference type="AlphaFoldDB" id="A0A397FXJ2"/>
<feature type="compositionally biased region" description="Low complexity" evidence="3">
    <location>
        <begin position="560"/>
        <end position="584"/>
    </location>
</feature>
<keyword evidence="7" id="KW-1185">Reference proteome</keyword>
<name>A0A397FXJ2_9GLOM</name>
<feature type="compositionally biased region" description="Polar residues" evidence="3">
    <location>
        <begin position="397"/>
        <end position="411"/>
    </location>
</feature>
<comment type="caution">
    <text evidence="6">The sequence shown here is derived from an EMBL/GenBank/DDBJ whole genome shotgun (WGS) entry which is preliminary data.</text>
</comment>
<dbReference type="EMBL" id="PQFF01000725">
    <property type="protein sequence ID" value="RHZ43267.1"/>
    <property type="molecule type" value="Genomic_DNA"/>
</dbReference>
<dbReference type="InterPro" id="IPR000504">
    <property type="entry name" value="RRM_dom"/>
</dbReference>
<dbReference type="GO" id="GO:0003723">
    <property type="term" value="F:RNA binding"/>
    <property type="evidence" value="ECO:0007669"/>
    <property type="project" value="UniProtKB-UniRule"/>
</dbReference>
<dbReference type="PROSITE" id="PS51391">
    <property type="entry name" value="CID"/>
    <property type="match status" value="1"/>
</dbReference>
<feature type="compositionally biased region" description="Polar residues" evidence="3">
    <location>
        <begin position="841"/>
        <end position="873"/>
    </location>
</feature>
<dbReference type="PANTHER" id="PTHR23140">
    <property type="entry name" value="RNA PROCESSING PROTEIN LD23810P"/>
    <property type="match status" value="1"/>
</dbReference>
<dbReference type="InterPro" id="IPR035979">
    <property type="entry name" value="RBD_domain_sf"/>
</dbReference>
<feature type="compositionally biased region" description="Acidic residues" evidence="3">
    <location>
        <begin position="308"/>
        <end position="321"/>
    </location>
</feature>
<feature type="compositionally biased region" description="Pro residues" evidence="3">
    <location>
        <begin position="550"/>
        <end position="559"/>
    </location>
</feature>
<dbReference type="STRING" id="1348612.A0A397FXJ2"/>
<feature type="compositionally biased region" description="Polar residues" evidence="3">
    <location>
        <begin position="810"/>
        <end position="824"/>
    </location>
</feature>
<evidence type="ECO:0000256" key="2">
    <source>
        <dbReference type="PROSITE-ProRule" id="PRU00176"/>
    </source>
</evidence>
<dbReference type="InterPro" id="IPR048892">
    <property type="entry name" value="Nrd1_Seb1_dom2"/>
</dbReference>
<dbReference type="InterPro" id="IPR006569">
    <property type="entry name" value="CID_dom"/>
</dbReference>
<dbReference type="SUPFAM" id="SSF54928">
    <property type="entry name" value="RNA-binding domain, RBD"/>
    <property type="match status" value="1"/>
</dbReference>
<dbReference type="Gene3D" id="3.30.70.330">
    <property type="match status" value="1"/>
</dbReference>
<evidence type="ECO:0000259" key="5">
    <source>
        <dbReference type="PROSITE" id="PS51391"/>
    </source>
</evidence>
<evidence type="ECO:0000259" key="4">
    <source>
        <dbReference type="PROSITE" id="PS50102"/>
    </source>
</evidence>
<feature type="compositionally biased region" description="Pro residues" evidence="3">
    <location>
        <begin position="419"/>
        <end position="445"/>
    </location>
</feature>
<evidence type="ECO:0000256" key="1">
    <source>
        <dbReference type="ARBA" id="ARBA00022884"/>
    </source>
</evidence>
<dbReference type="SUPFAM" id="SSF48464">
    <property type="entry name" value="ENTH/VHS domain"/>
    <property type="match status" value="1"/>
</dbReference>
<evidence type="ECO:0000313" key="6">
    <source>
        <dbReference type="EMBL" id="RHZ43267.1"/>
    </source>
</evidence>
<feature type="compositionally biased region" description="Polar residues" evidence="3">
    <location>
        <begin position="593"/>
        <end position="602"/>
    </location>
</feature>
<evidence type="ECO:0000313" key="7">
    <source>
        <dbReference type="Proteomes" id="UP000266861"/>
    </source>
</evidence>
<dbReference type="Pfam" id="PF21380">
    <property type="entry name" value="Nrd1-Seb1_dom2"/>
    <property type="match status" value="1"/>
</dbReference>
<feature type="region of interest" description="Disordered" evidence="3">
    <location>
        <begin position="369"/>
        <end position="602"/>
    </location>
</feature>
<reference evidence="6 7" key="1">
    <citation type="submission" date="2018-08" db="EMBL/GenBank/DDBJ databases">
        <title>Genome and evolution of the arbuscular mycorrhizal fungus Diversispora epigaea (formerly Glomus versiforme) and its bacterial endosymbionts.</title>
        <authorList>
            <person name="Sun X."/>
            <person name="Fei Z."/>
            <person name="Harrison M."/>
        </authorList>
    </citation>
    <scope>NUCLEOTIDE SEQUENCE [LARGE SCALE GENOMIC DNA]</scope>
    <source>
        <strain evidence="6 7">IT104</strain>
    </source>
</reference>
<dbReference type="Pfam" id="PF04818">
    <property type="entry name" value="CID"/>
    <property type="match status" value="1"/>
</dbReference>
<dbReference type="Proteomes" id="UP000266861">
    <property type="component" value="Unassembled WGS sequence"/>
</dbReference>
<protein>
    <recommendedName>
        <fullName evidence="8">CID domain-containing protein</fullName>
    </recommendedName>
</protein>
<keyword evidence="1 2" id="KW-0694">RNA-binding</keyword>
<dbReference type="Gene3D" id="1.25.40.90">
    <property type="match status" value="1"/>
</dbReference>